<evidence type="ECO:0000313" key="3">
    <source>
        <dbReference type="Proteomes" id="UP000249829"/>
    </source>
</evidence>
<sequence length="160" mass="18518">MGLGVDPVDLKLLTVRHRPCSSLVFWFSSHSPRPKWTFFSLDFPFEFFLFSLFFVFSFILFASRLIIISPSLWYGLVLGDFCIVFFFYLLFIHHIRMRQTRISLSWEANKDWNSSFPLGFPRSARNTAVSLVLTARGSLISCLLVLQASCRIHRRVGAPT</sequence>
<keyword evidence="1" id="KW-0472">Membrane</keyword>
<gene>
    <name evidence="2" type="ORF">BO99DRAFT_69621</name>
</gene>
<feature type="transmembrane region" description="Helical" evidence="1">
    <location>
        <begin position="43"/>
        <end position="66"/>
    </location>
</feature>
<dbReference type="Proteomes" id="UP000249829">
    <property type="component" value="Unassembled WGS sequence"/>
</dbReference>
<feature type="transmembrane region" description="Helical" evidence="1">
    <location>
        <begin position="72"/>
        <end position="91"/>
    </location>
</feature>
<evidence type="ECO:0000256" key="1">
    <source>
        <dbReference type="SAM" id="Phobius"/>
    </source>
</evidence>
<proteinExistence type="predicted"/>
<keyword evidence="1" id="KW-0812">Transmembrane</keyword>
<evidence type="ECO:0000313" key="2">
    <source>
        <dbReference type="EMBL" id="PYI21519.1"/>
    </source>
</evidence>
<reference evidence="2 3" key="1">
    <citation type="submission" date="2018-02" db="EMBL/GenBank/DDBJ databases">
        <title>The genomes of Aspergillus section Nigri reveals drivers in fungal speciation.</title>
        <authorList>
            <consortium name="DOE Joint Genome Institute"/>
            <person name="Vesth T.C."/>
            <person name="Nybo J."/>
            <person name="Theobald S."/>
            <person name="Brandl J."/>
            <person name="Frisvad J.C."/>
            <person name="Nielsen K.F."/>
            <person name="Lyhne E.K."/>
            <person name="Kogle M.E."/>
            <person name="Kuo A."/>
            <person name="Riley R."/>
            <person name="Clum A."/>
            <person name="Nolan M."/>
            <person name="Lipzen A."/>
            <person name="Salamov A."/>
            <person name="Henrissat B."/>
            <person name="Wiebenga A."/>
            <person name="De vries R.P."/>
            <person name="Grigoriev I.V."/>
            <person name="Mortensen U.H."/>
            <person name="Andersen M.R."/>
            <person name="Baker S.E."/>
        </authorList>
    </citation>
    <scope>NUCLEOTIDE SEQUENCE [LARGE SCALE GENOMIC DNA]</scope>
    <source>
        <strain evidence="2 3">CBS 115571</strain>
    </source>
</reference>
<organism evidence="2 3">
    <name type="scientific">Aspergillus violaceofuscus (strain CBS 115571)</name>
    <dbReference type="NCBI Taxonomy" id="1450538"/>
    <lineage>
        <taxon>Eukaryota</taxon>
        <taxon>Fungi</taxon>
        <taxon>Dikarya</taxon>
        <taxon>Ascomycota</taxon>
        <taxon>Pezizomycotina</taxon>
        <taxon>Eurotiomycetes</taxon>
        <taxon>Eurotiomycetidae</taxon>
        <taxon>Eurotiales</taxon>
        <taxon>Aspergillaceae</taxon>
        <taxon>Aspergillus</taxon>
    </lineage>
</organism>
<accession>A0A2V5HAV6</accession>
<protein>
    <submittedName>
        <fullName evidence="2">Uncharacterized protein</fullName>
    </submittedName>
</protein>
<dbReference type="AlphaFoldDB" id="A0A2V5HAV6"/>
<keyword evidence="1" id="KW-1133">Transmembrane helix</keyword>
<dbReference type="EMBL" id="KZ825116">
    <property type="protein sequence ID" value="PYI21519.1"/>
    <property type="molecule type" value="Genomic_DNA"/>
</dbReference>
<name>A0A2V5HAV6_ASPV1</name>
<keyword evidence="3" id="KW-1185">Reference proteome</keyword>